<feature type="domain" description="Ribophorin II C-terminal" evidence="15">
    <location>
        <begin position="174"/>
        <end position="279"/>
    </location>
</feature>
<keyword evidence="6 13" id="KW-0732">Signal</keyword>
<keyword evidence="8 12" id="KW-1133">Transmembrane helix</keyword>
<evidence type="ECO:0000259" key="15">
    <source>
        <dbReference type="Pfam" id="PF25147"/>
    </source>
</evidence>
<dbReference type="GO" id="GO:0006487">
    <property type="term" value="P:protein N-linked glycosylation"/>
    <property type="evidence" value="ECO:0007669"/>
    <property type="project" value="TreeGrafter"/>
</dbReference>
<organism evidence="16 17">
    <name type="scientific">Entomortierella parvispora</name>
    <dbReference type="NCBI Taxonomy" id="205924"/>
    <lineage>
        <taxon>Eukaryota</taxon>
        <taxon>Fungi</taxon>
        <taxon>Fungi incertae sedis</taxon>
        <taxon>Mucoromycota</taxon>
        <taxon>Mortierellomycotina</taxon>
        <taxon>Mortierellomycetes</taxon>
        <taxon>Mortierellales</taxon>
        <taxon>Mortierellaceae</taxon>
        <taxon>Entomortierella</taxon>
    </lineage>
</organism>
<evidence type="ECO:0000256" key="9">
    <source>
        <dbReference type="ARBA" id="ARBA00023136"/>
    </source>
</evidence>
<dbReference type="EMBL" id="BQFW01000005">
    <property type="protein sequence ID" value="GJJ71632.1"/>
    <property type="molecule type" value="Genomic_DNA"/>
</dbReference>
<keyword evidence="5 12" id="KW-0812">Transmembrane</keyword>
<evidence type="ECO:0000256" key="13">
    <source>
        <dbReference type="SAM" id="SignalP"/>
    </source>
</evidence>
<dbReference type="InterPro" id="IPR008814">
    <property type="entry name" value="Swp1"/>
</dbReference>
<keyword evidence="7" id="KW-0256">Endoplasmic reticulum</keyword>
<evidence type="ECO:0000256" key="11">
    <source>
        <dbReference type="ARBA" id="ARBA00032139"/>
    </source>
</evidence>
<evidence type="ECO:0000256" key="2">
    <source>
        <dbReference type="ARBA" id="ARBA00004477"/>
    </source>
</evidence>
<accession>A0A9P3LV41</accession>
<sequence>MAKFSSLVLVAVLASLSSAIAASWNVNDINLSVTAKNGAKKADHKLEYPYAVEDLKADNSDILKFSFKVENKERPHQAMVVFQSQDEFQDEIMVAAAVKPSGKGRFEINFAKADPKFRYNTRKFSMTFLVGGSKVEEPFKYALGHIEVQGPSANPAVRPSRVAYEALDEIHHQFRADQKLINRAVSGLFSLLVLAPFAALFLLWSQLGIKFEPLKAMAQRPLELVAGLVFFSSLAAIEFVFYSYWTHVTLFPVLQYLGVLSLVALVSGRSVLSSVQTRRLQRTQASSKKDL</sequence>
<gene>
    <name evidence="16" type="ORF">EMPS_03982</name>
</gene>
<comment type="subcellular location">
    <subcellularLocation>
        <location evidence="2">Endoplasmic reticulum membrane</location>
        <topology evidence="2">Multi-pass membrane protein</topology>
    </subcellularLocation>
</comment>
<evidence type="ECO:0000256" key="6">
    <source>
        <dbReference type="ARBA" id="ARBA00022729"/>
    </source>
</evidence>
<comment type="function">
    <text evidence="1">Subunit of the oligosaccharyl transferase (OST) complex that catalyzes the initial transfer of a defined glycan (Glc(3)Man(9)GlcNAc(2) in eukaryotes) from the lipid carrier dolichol-pyrophosphate to an asparagine residue within an Asn-X-Ser/Thr consensus motif in nascent polypeptide chains, the first step in protein N-glycosylation. N-glycosylation occurs cotranslationally and the complex associates with the Sec61 complex at the channel-forming translocon complex that mediates protein translocation across the endoplasmic reticulum (ER). All subunits are required for a maximal enzyme activity.</text>
</comment>
<evidence type="ECO:0000256" key="3">
    <source>
        <dbReference type="ARBA" id="ARBA00004922"/>
    </source>
</evidence>
<evidence type="ECO:0000313" key="16">
    <source>
        <dbReference type="EMBL" id="GJJ71632.1"/>
    </source>
</evidence>
<feature type="domain" description="Ribophorin II third" evidence="14">
    <location>
        <begin position="32"/>
        <end position="148"/>
    </location>
</feature>
<dbReference type="Pfam" id="PF23860">
    <property type="entry name" value="Ribophorin_II_3rd"/>
    <property type="match status" value="1"/>
</dbReference>
<keyword evidence="9 12" id="KW-0472">Membrane</keyword>
<comment type="pathway">
    <text evidence="3">Protein modification; protein glycosylation.</text>
</comment>
<dbReference type="OrthoDB" id="432292at2759"/>
<proteinExistence type="inferred from homology"/>
<feature type="signal peptide" evidence="13">
    <location>
        <begin position="1"/>
        <end position="21"/>
    </location>
</feature>
<evidence type="ECO:0000256" key="5">
    <source>
        <dbReference type="ARBA" id="ARBA00022692"/>
    </source>
</evidence>
<feature type="transmembrane region" description="Helical" evidence="12">
    <location>
        <begin position="224"/>
        <end position="245"/>
    </location>
</feature>
<reference evidence="16" key="2">
    <citation type="journal article" date="2022" name="Microbiol. Resour. Announc.">
        <title>Whole-Genome Sequence of Entomortierella parvispora E1425, a Mucoromycotan Fungus Associated with Burkholderiaceae-Related Endosymbiotic Bacteria.</title>
        <authorList>
            <person name="Herlambang A."/>
            <person name="Guo Y."/>
            <person name="Takashima Y."/>
            <person name="Narisawa K."/>
            <person name="Ohta H."/>
            <person name="Nishizawa T."/>
        </authorList>
    </citation>
    <scope>NUCLEOTIDE SEQUENCE</scope>
    <source>
        <strain evidence="16">E1425</strain>
    </source>
</reference>
<comment type="caution">
    <text evidence="16">The sequence shown here is derived from an EMBL/GenBank/DDBJ whole genome shotgun (WGS) entry which is preliminary data.</text>
</comment>
<dbReference type="InterPro" id="IPR056790">
    <property type="entry name" value="Ribophorin_II_C"/>
</dbReference>
<evidence type="ECO:0000259" key="14">
    <source>
        <dbReference type="Pfam" id="PF23860"/>
    </source>
</evidence>
<protein>
    <recommendedName>
        <fullName evidence="11">Ribophorin II</fullName>
    </recommendedName>
    <alternativeName>
        <fullName evidence="10">Ribophorin-2</fullName>
    </alternativeName>
</protein>
<name>A0A9P3LV41_9FUNG</name>
<reference evidence="16" key="1">
    <citation type="submission" date="2021-11" db="EMBL/GenBank/DDBJ databases">
        <authorList>
            <person name="Herlambang A."/>
            <person name="Guo Y."/>
            <person name="Takashima Y."/>
            <person name="Nishizawa T."/>
        </authorList>
    </citation>
    <scope>NUCLEOTIDE SEQUENCE</scope>
    <source>
        <strain evidence="16">E1425</strain>
    </source>
</reference>
<dbReference type="PANTHER" id="PTHR12640:SF0">
    <property type="entry name" value="DOLICHYL-DIPHOSPHOOLIGOSACCHARIDE--PROTEIN GLYCOSYLTRANSFERASE SUBUNIT 2"/>
    <property type="match status" value="1"/>
</dbReference>
<keyword evidence="17" id="KW-1185">Reference proteome</keyword>
<feature type="transmembrane region" description="Helical" evidence="12">
    <location>
        <begin position="184"/>
        <end position="204"/>
    </location>
</feature>
<evidence type="ECO:0000256" key="7">
    <source>
        <dbReference type="ARBA" id="ARBA00022824"/>
    </source>
</evidence>
<comment type="similarity">
    <text evidence="4">Belongs to the SWP1 family.</text>
</comment>
<evidence type="ECO:0000256" key="8">
    <source>
        <dbReference type="ARBA" id="ARBA00022989"/>
    </source>
</evidence>
<evidence type="ECO:0000313" key="17">
    <source>
        <dbReference type="Proteomes" id="UP000827284"/>
    </source>
</evidence>
<feature type="transmembrane region" description="Helical" evidence="12">
    <location>
        <begin position="251"/>
        <end position="272"/>
    </location>
</feature>
<evidence type="ECO:0000256" key="10">
    <source>
        <dbReference type="ARBA" id="ARBA00030078"/>
    </source>
</evidence>
<dbReference type="Proteomes" id="UP000827284">
    <property type="component" value="Unassembled WGS sequence"/>
</dbReference>
<dbReference type="GO" id="GO:0008250">
    <property type="term" value="C:oligosaccharyltransferase complex"/>
    <property type="evidence" value="ECO:0007669"/>
    <property type="project" value="InterPro"/>
</dbReference>
<evidence type="ECO:0000256" key="4">
    <source>
        <dbReference type="ARBA" id="ARBA00009038"/>
    </source>
</evidence>
<evidence type="ECO:0000256" key="12">
    <source>
        <dbReference type="SAM" id="Phobius"/>
    </source>
</evidence>
<dbReference type="PANTHER" id="PTHR12640">
    <property type="entry name" value="RIBOPHORIN II"/>
    <property type="match status" value="1"/>
</dbReference>
<dbReference type="AlphaFoldDB" id="A0A9P3LV41"/>
<evidence type="ECO:0000256" key="1">
    <source>
        <dbReference type="ARBA" id="ARBA00002791"/>
    </source>
</evidence>
<dbReference type="InterPro" id="IPR055374">
    <property type="entry name" value="Ribophorin_II_3rd"/>
</dbReference>
<feature type="chain" id="PRO_5044292895" description="Ribophorin II" evidence="13">
    <location>
        <begin position="22"/>
        <end position="291"/>
    </location>
</feature>
<dbReference type="Pfam" id="PF25147">
    <property type="entry name" value="Ribophorin_II_C"/>
    <property type="match status" value="1"/>
</dbReference>